<dbReference type="CDD" id="cd06464">
    <property type="entry name" value="ACD_sHsps-like"/>
    <property type="match status" value="1"/>
</dbReference>
<sequence length="116" mass="13160">MNHTKFNQMQPSDTISKWIDTLFNTTLSDAIGMDYSASNPAVNVTEEDAKYNLQLAAPGLTKQDFNIRIENDHLIISVEKKNEKDESVPGRFYDVNSITAHSKNHSSWMIKLTGRE</sequence>
<evidence type="ECO:0000259" key="3">
    <source>
        <dbReference type="PROSITE" id="PS01031"/>
    </source>
</evidence>
<gene>
    <name evidence="4" type="ORF">IPP15_07905</name>
</gene>
<proteinExistence type="inferred from homology"/>
<dbReference type="SUPFAM" id="SSF49764">
    <property type="entry name" value="HSP20-like chaperones"/>
    <property type="match status" value="1"/>
</dbReference>
<dbReference type="Proteomes" id="UP000808337">
    <property type="component" value="Unassembled WGS sequence"/>
</dbReference>
<evidence type="ECO:0000256" key="2">
    <source>
        <dbReference type="RuleBase" id="RU003616"/>
    </source>
</evidence>
<dbReference type="AlphaFoldDB" id="A0A9D7SS61"/>
<evidence type="ECO:0000313" key="5">
    <source>
        <dbReference type="Proteomes" id="UP000808337"/>
    </source>
</evidence>
<comment type="similarity">
    <text evidence="1 2">Belongs to the small heat shock protein (HSP20) family.</text>
</comment>
<protein>
    <submittedName>
        <fullName evidence="4">Hsp20/alpha crystallin family protein</fullName>
    </submittedName>
</protein>
<dbReference type="PROSITE" id="PS01031">
    <property type="entry name" value="SHSP"/>
    <property type="match status" value="1"/>
</dbReference>
<feature type="domain" description="SHSP" evidence="3">
    <location>
        <begin position="33"/>
        <end position="116"/>
    </location>
</feature>
<evidence type="ECO:0000256" key="1">
    <source>
        <dbReference type="PROSITE-ProRule" id="PRU00285"/>
    </source>
</evidence>
<dbReference type="InterPro" id="IPR002068">
    <property type="entry name" value="A-crystallin/Hsp20_dom"/>
</dbReference>
<comment type="caution">
    <text evidence="4">The sequence shown here is derived from an EMBL/GenBank/DDBJ whole genome shotgun (WGS) entry which is preliminary data.</text>
</comment>
<dbReference type="Gene3D" id="2.60.40.790">
    <property type="match status" value="1"/>
</dbReference>
<organism evidence="4 5">
    <name type="scientific">Candidatus Opimibacter skivensis</name>
    <dbReference type="NCBI Taxonomy" id="2982028"/>
    <lineage>
        <taxon>Bacteria</taxon>
        <taxon>Pseudomonadati</taxon>
        <taxon>Bacteroidota</taxon>
        <taxon>Saprospiria</taxon>
        <taxon>Saprospirales</taxon>
        <taxon>Saprospiraceae</taxon>
        <taxon>Candidatus Opimibacter</taxon>
    </lineage>
</organism>
<dbReference type="EMBL" id="JADKGY010000006">
    <property type="protein sequence ID" value="MBK9982335.1"/>
    <property type="molecule type" value="Genomic_DNA"/>
</dbReference>
<name>A0A9D7SS61_9BACT</name>
<reference evidence="4 5" key="1">
    <citation type="submission" date="2020-10" db="EMBL/GenBank/DDBJ databases">
        <title>Connecting structure to function with the recovery of over 1000 high-quality activated sludge metagenome-assembled genomes encoding full-length rRNA genes using long-read sequencing.</title>
        <authorList>
            <person name="Singleton C.M."/>
            <person name="Petriglieri F."/>
            <person name="Kristensen J.M."/>
            <person name="Kirkegaard R.H."/>
            <person name="Michaelsen T.Y."/>
            <person name="Andersen M.H."/>
            <person name="Karst S.M."/>
            <person name="Dueholm M.S."/>
            <person name="Nielsen P.H."/>
            <person name="Albertsen M."/>
        </authorList>
    </citation>
    <scope>NUCLEOTIDE SEQUENCE [LARGE SCALE GENOMIC DNA]</scope>
    <source>
        <strain evidence="4">Ribe_18-Q3-R11-54_MAXAC.273</strain>
    </source>
</reference>
<dbReference type="Pfam" id="PF00011">
    <property type="entry name" value="HSP20"/>
    <property type="match status" value="1"/>
</dbReference>
<evidence type="ECO:0000313" key="4">
    <source>
        <dbReference type="EMBL" id="MBK9982335.1"/>
    </source>
</evidence>
<accession>A0A9D7SS61</accession>
<dbReference type="InterPro" id="IPR008978">
    <property type="entry name" value="HSP20-like_chaperone"/>
</dbReference>